<feature type="compositionally biased region" description="Gly residues" evidence="1">
    <location>
        <begin position="595"/>
        <end position="604"/>
    </location>
</feature>
<gene>
    <name evidence="2" type="ORF">B2M23_12860</name>
</gene>
<dbReference type="EMBL" id="CP019962">
    <property type="protein sequence ID" value="ARD66372.1"/>
    <property type="molecule type" value="Genomic_DNA"/>
</dbReference>
<feature type="region of interest" description="Disordered" evidence="1">
    <location>
        <begin position="281"/>
        <end position="317"/>
    </location>
</feature>
<dbReference type="InterPro" id="IPR025584">
    <property type="entry name" value="Cthe_2159"/>
</dbReference>
<evidence type="ECO:0008006" key="4">
    <source>
        <dbReference type="Google" id="ProtNLM"/>
    </source>
</evidence>
<evidence type="ECO:0000313" key="2">
    <source>
        <dbReference type="EMBL" id="ARD66372.1"/>
    </source>
</evidence>
<name>A0AAC9W3R2_EUBLI</name>
<feature type="compositionally biased region" description="Polar residues" evidence="1">
    <location>
        <begin position="614"/>
        <end position="625"/>
    </location>
</feature>
<feature type="compositionally biased region" description="Polar residues" evidence="1">
    <location>
        <begin position="284"/>
        <end position="300"/>
    </location>
</feature>
<proteinExistence type="predicted"/>
<organism evidence="2 3">
    <name type="scientific">Eubacterium limosum</name>
    <dbReference type="NCBI Taxonomy" id="1736"/>
    <lineage>
        <taxon>Bacteria</taxon>
        <taxon>Bacillati</taxon>
        <taxon>Bacillota</taxon>
        <taxon>Clostridia</taxon>
        <taxon>Eubacteriales</taxon>
        <taxon>Eubacteriaceae</taxon>
        <taxon>Eubacterium</taxon>
    </lineage>
</organism>
<reference evidence="3" key="1">
    <citation type="journal article" date="2017" name="Sci. Rep.">
        <title>Determination of the Genome and Primary Transcriptome of Syngas Fermenting Eubacterium limosum ATCC 8486.</title>
        <authorList>
            <person name="Song Y."/>
            <person name="Shin J."/>
            <person name="Jeong Y."/>
            <person name="Jin S."/>
            <person name="Lee J.K."/>
            <person name="Kim D.R."/>
            <person name="Kim S.C."/>
            <person name="Cho S."/>
            <person name="Cho B.K."/>
        </authorList>
    </citation>
    <scope>NUCLEOTIDE SEQUENCE [LARGE SCALE GENOMIC DNA]</scope>
    <source>
        <strain evidence="3">ATCC 8486</strain>
    </source>
</reference>
<dbReference type="AlphaFoldDB" id="A0AAC9W3R2"/>
<evidence type="ECO:0000256" key="1">
    <source>
        <dbReference type="SAM" id="MobiDB-lite"/>
    </source>
</evidence>
<dbReference type="RefSeq" id="WP_052237476.1">
    <property type="nucleotide sequence ID" value="NZ_CP019962.1"/>
</dbReference>
<dbReference type="KEGG" id="elim:B2M23_12860"/>
<dbReference type="Proteomes" id="UP000192391">
    <property type="component" value="Chromosome"/>
</dbReference>
<dbReference type="PROSITE" id="PS51257">
    <property type="entry name" value="PROKAR_LIPOPROTEIN"/>
    <property type="match status" value="1"/>
</dbReference>
<feature type="region of interest" description="Disordered" evidence="1">
    <location>
        <begin position="584"/>
        <end position="625"/>
    </location>
</feature>
<feature type="region of interest" description="Disordered" evidence="1">
    <location>
        <begin position="405"/>
        <end position="431"/>
    </location>
</feature>
<feature type="compositionally biased region" description="Low complexity" evidence="1">
    <location>
        <begin position="584"/>
        <end position="594"/>
    </location>
</feature>
<accession>A0AAC9W3R2</accession>
<protein>
    <recommendedName>
        <fullName evidence="4">Carbohydrate-binding domain-containing protein</fullName>
    </recommendedName>
</protein>
<feature type="compositionally biased region" description="Low complexity" evidence="1">
    <location>
        <begin position="301"/>
        <end position="317"/>
    </location>
</feature>
<dbReference type="Pfam" id="PF14262">
    <property type="entry name" value="Cthe_2159"/>
    <property type="match status" value="1"/>
</dbReference>
<evidence type="ECO:0000313" key="3">
    <source>
        <dbReference type="Proteomes" id="UP000192391"/>
    </source>
</evidence>
<sequence length="625" mass="62162">MKKTSILLLAFIPLFILLLILTAGCTARTETSSGASATAAGYDAEDYDTDYSDENPQTVTLNGSGIDFSGDGATVNGSTLTITGAGAYVLSGTLNDGSIVIDADKNATVRLVLKDAHITSGSGAAIYSKQAGKTLVTLEAGTQNSLADSASRDSADTEAPSAALYVQDDLTINGGGALSVTGSYNDAITSKDDLKIMSGSITIASSADDGIVGRDATKIAGGTITINAAGDGIKSTNDEDTAKGTIQIDGGTFDITAGADGIQAENSLTINGGTFSLATGGGSTNSSDKAGTAGNTWGSWQQSPQTASDDTSDTTQSAKALKAGNAIVINAGTYHIDSSDDSIHADGTIDIKDGAFNLSSGDDGIHADTSLTIDGGTFDITKSYEGLESMSITLNGGKGSIVASDDGINAAGGDGSSQNGRPGQNPMESASVDDGSIVLNINGGNWAINAGGDGLDSNASINQTGGTVTIDGPTDGGNGALDYDGTYNLTGGTLIAAGSSGMLQTPSSSSAQNSISLTFNTAQTAGTAISLKDANGQEIASYTPAKAFQNIIISTPDILTGSTYTLTKGGADLTTVTPSTSVTSIAEDGSTYNSGMGGGPGGTHPGESAPQDMQGGQTPQDRPGN</sequence>
<feature type="compositionally biased region" description="Polar residues" evidence="1">
    <location>
        <begin position="416"/>
        <end position="428"/>
    </location>
</feature>